<dbReference type="GO" id="GO:0008270">
    <property type="term" value="F:zinc ion binding"/>
    <property type="evidence" value="ECO:0007669"/>
    <property type="project" value="UniProtKB-KW"/>
</dbReference>
<dbReference type="PANTHER" id="PTHR21402">
    <property type="entry name" value="GAMETOCYTE SPECIFIC FACTOR 1-RELATED"/>
    <property type="match status" value="1"/>
</dbReference>
<evidence type="ECO:0000313" key="7">
    <source>
        <dbReference type="Proteomes" id="UP000694428"/>
    </source>
</evidence>
<dbReference type="InterPro" id="IPR036236">
    <property type="entry name" value="Znf_C2H2_sf"/>
</dbReference>
<keyword evidence="3" id="KW-0862">Zinc</keyword>
<evidence type="ECO:0000313" key="6">
    <source>
        <dbReference type="Ensembl" id="ENSPSTP00000001744.1"/>
    </source>
</evidence>
<feature type="domain" description="CHHC U11-48K-type" evidence="5">
    <location>
        <begin position="26"/>
        <end position="53"/>
    </location>
</feature>
<dbReference type="PANTHER" id="PTHR21402:SF5">
    <property type="entry name" value="GAMETOCYTE SPECIFIC FACTOR 1"/>
    <property type="match status" value="1"/>
</dbReference>
<dbReference type="InterPro" id="IPR051591">
    <property type="entry name" value="UPF0224_FAM112_RNA_Proc"/>
</dbReference>
<reference evidence="6" key="2">
    <citation type="submission" date="2025-09" db="UniProtKB">
        <authorList>
            <consortium name="Ensembl"/>
        </authorList>
    </citation>
    <scope>IDENTIFICATION</scope>
</reference>
<feature type="region of interest" description="Disordered" evidence="4">
    <location>
        <begin position="1"/>
        <end position="26"/>
    </location>
</feature>
<name>A0A8C9EKZ4_PAVCR</name>
<accession>A0A8C9EKZ4</accession>
<evidence type="ECO:0000256" key="2">
    <source>
        <dbReference type="ARBA" id="ARBA00022771"/>
    </source>
</evidence>
<organism evidence="6 7">
    <name type="scientific">Pavo cristatus</name>
    <name type="common">Indian peafowl</name>
    <name type="synonym">Blue peafowl</name>
    <dbReference type="NCBI Taxonomy" id="9049"/>
    <lineage>
        <taxon>Eukaryota</taxon>
        <taxon>Metazoa</taxon>
        <taxon>Chordata</taxon>
        <taxon>Craniata</taxon>
        <taxon>Vertebrata</taxon>
        <taxon>Euteleostomi</taxon>
        <taxon>Archelosauria</taxon>
        <taxon>Archosauria</taxon>
        <taxon>Dinosauria</taxon>
        <taxon>Saurischia</taxon>
        <taxon>Theropoda</taxon>
        <taxon>Coelurosauria</taxon>
        <taxon>Aves</taxon>
        <taxon>Neognathae</taxon>
        <taxon>Galloanserae</taxon>
        <taxon>Galliformes</taxon>
        <taxon>Phasianidae</taxon>
        <taxon>Phasianinae</taxon>
        <taxon>Pavo</taxon>
    </lineage>
</organism>
<keyword evidence="7" id="KW-1185">Reference proteome</keyword>
<dbReference type="InterPro" id="IPR022776">
    <property type="entry name" value="TRM13/UPF0224_CHHC_Znf_dom"/>
</dbReference>
<protein>
    <submittedName>
        <fullName evidence="6">Gametocyte specific factor 1</fullName>
    </submittedName>
</protein>
<dbReference type="PROSITE" id="PS51800">
    <property type="entry name" value="ZF_CHHC_U11_48K"/>
    <property type="match status" value="2"/>
</dbReference>
<dbReference type="Proteomes" id="UP000694428">
    <property type="component" value="Unplaced"/>
</dbReference>
<evidence type="ECO:0000256" key="4">
    <source>
        <dbReference type="SAM" id="MobiDB-lite"/>
    </source>
</evidence>
<dbReference type="Pfam" id="PF05253">
    <property type="entry name" value="zf-U11-48K"/>
    <property type="match status" value="2"/>
</dbReference>
<sequence length="216" mass="24498">MGVQPSDRAGLWRRRTNSPRDDPERLMQCPYDKTHQIRACRFPYHLVKCRKSHPEVAKSLATCPFNARHLVPRADLGDHISKCRDKGFIEHDIAYCSSGFQRDEVNAVSTWQAPPCDEDWETELLEQPNSPFVWGTTNSGINSCSVTSAQKNYLPSSVRAPESSPYTASWKDLLCGNYMDRRESIVIVSLQLQAISRHFVVWVHGVSNHTVMGNPL</sequence>
<evidence type="ECO:0000256" key="1">
    <source>
        <dbReference type="ARBA" id="ARBA00022723"/>
    </source>
</evidence>
<feature type="domain" description="CHHC U11-48K-type" evidence="5">
    <location>
        <begin position="60"/>
        <end position="87"/>
    </location>
</feature>
<dbReference type="Ensembl" id="ENSPSTT00000001842.1">
    <property type="protein sequence ID" value="ENSPSTP00000001744.1"/>
    <property type="gene ID" value="ENSPSTG00000001340.1"/>
</dbReference>
<dbReference type="SUPFAM" id="SSF57667">
    <property type="entry name" value="beta-beta-alpha zinc fingers"/>
    <property type="match status" value="1"/>
</dbReference>
<evidence type="ECO:0000256" key="3">
    <source>
        <dbReference type="ARBA" id="ARBA00022833"/>
    </source>
</evidence>
<reference evidence="6" key="1">
    <citation type="submission" date="2025-08" db="UniProtKB">
        <authorList>
            <consortium name="Ensembl"/>
        </authorList>
    </citation>
    <scope>IDENTIFICATION</scope>
</reference>
<keyword evidence="1" id="KW-0479">Metal-binding</keyword>
<evidence type="ECO:0000259" key="5">
    <source>
        <dbReference type="PROSITE" id="PS51800"/>
    </source>
</evidence>
<dbReference type="AlphaFoldDB" id="A0A8C9EKZ4"/>
<keyword evidence="2" id="KW-0863">Zinc-finger</keyword>
<proteinExistence type="predicted"/>